<gene>
    <name evidence="9" type="ORF">HERILL_LOCUS12243</name>
</gene>
<feature type="chain" id="PRO_5031362732" description="Beta-glucosidase" evidence="8">
    <location>
        <begin position="20"/>
        <end position="487"/>
    </location>
</feature>
<dbReference type="GO" id="GO:0005975">
    <property type="term" value="P:carbohydrate metabolic process"/>
    <property type="evidence" value="ECO:0007669"/>
    <property type="project" value="InterPro"/>
</dbReference>
<dbReference type="PROSITE" id="PS00653">
    <property type="entry name" value="GLYCOSYL_HYDROL_F1_2"/>
    <property type="match status" value="1"/>
</dbReference>
<organism evidence="9 10">
    <name type="scientific">Hermetia illucens</name>
    <name type="common">Black soldier fly</name>
    <dbReference type="NCBI Taxonomy" id="343691"/>
    <lineage>
        <taxon>Eukaryota</taxon>
        <taxon>Metazoa</taxon>
        <taxon>Ecdysozoa</taxon>
        <taxon>Arthropoda</taxon>
        <taxon>Hexapoda</taxon>
        <taxon>Insecta</taxon>
        <taxon>Pterygota</taxon>
        <taxon>Neoptera</taxon>
        <taxon>Endopterygota</taxon>
        <taxon>Diptera</taxon>
        <taxon>Brachycera</taxon>
        <taxon>Stratiomyomorpha</taxon>
        <taxon>Stratiomyidae</taxon>
        <taxon>Hermetiinae</taxon>
        <taxon>Hermetia</taxon>
    </lineage>
</organism>
<proteinExistence type="inferred from homology"/>
<dbReference type="InterPro" id="IPR001360">
    <property type="entry name" value="Glyco_hydro_1"/>
</dbReference>
<dbReference type="PRINTS" id="PR00131">
    <property type="entry name" value="GLHYDRLASE1"/>
</dbReference>
<evidence type="ECO:0000256" key="3">
    <source>
        <dbReference type="ARBA" id="ARBA00022729"/>
    </source>
</evidence>
<dbReference type="OrthoDB" id="65569at2759"/>
<dbReference type="InterPro" id="IPR017853">
    <property type="entry name" value="GH"/>
</dbReference>
<dbReference type="SUPFAM" id="SSF51445">
    <property type="entry name" value="(Trans)glycosidases"/>
    <property type="match status" value="1"/>
</dbReference>
<sequence>MESKSAIAILCFIAVQVSSSNVTTVYDFPEKFKFGVATAAFQIEGGWNEDGKSPSIWDTGVHEQPDRIDDRTNGDITSDSYHQLDRDIEMLIELGVQFYRFSISWARVLPNGDVSSLNKAGVDYYNRLINKLLENSIEPMVTMYHYDLPDELQKIGGMTNPQIVEYFENYADVLYSNFGDRVKLWATFNEPHEYCNYGYAKATYPPFISAPGVGEYLCIDHTVKAHASAYRLYKKKYARKQKGKVGIVINGAAPFSRTNDTALIERALQYRFGWIAHPIYSKLGGYPEVMVKEVGENSRAEGRAWSRLPHMDRSWKQFIRGAADFFGLNYYSARYIEPAEKIAGQTPSWENDVGIKESVDPSWKKAKSDWLYSSPGGLLKTLQWLKKEYNNVEVFITENGWSDDGQLDDDGRIEYLQDHLRQVSQAIKDGCNVSGYAHWSLMDNFEWLRGYTERFGLYYVNTRSPGRTTTAKKSVAVYRDIISSRQV</sequence>
<dbReference type="FunFam" id="3.20.20.80:FF:000013">
    <property type="entry name" value="lactase-phlorizin hydrolase"/>
    <property type="match status" value="1"/>
</dbReference>
<dbReference type="InParanoid" id="A0A7R8UYX3"/>
<reference evidence="9 10" key="1">
    <citation type="submission" date="2020-11" db="EMBL/GenBank/DDBJ databases">
        <authorList>
            <person name="Wallbank WR R."/>
            <person name="Pardo Diaz C."/>
            <person name="Kozak K."/>
            <person name="Martin S."/>
            <person name="Jiggins C."/>
            <person name="Moest M."/>
            <person name="Warren A I."/>
            <person name="Generalovic N T."/>
            <person name="Byers J.R.P. K."/>
            <person name="Montejo-Kovacevich G."/>
            <person name="Yen C E."/>
        </authorList>
    </citation>
    <scope>NUCLEOTIDE SEQUENCE [LARGE SCALE GENOMIC DNA]</scope>
</reference>
<evidence type="ECO:0000256" key="4">
    <source>
        <dbReference type="ARBA" id="ARBA00022801"/>
    </source>
</evidence>
<dbReference type="GO" id="GO:0008422">
    <property type="term" value="F:beta-glucosidase activity"/>
    <property type="evidence" value="ECO:0007669"/>
    <property type="project" value="TreeGrafter"/>
</dbReference>
<dbReference type="OMA" id="EEGYFYP"/>
<evidence type="ECO:0000256" key="8">
    <source>
        <dbReference type="SAM" id="SignalP"/>
    </source>
</evidence>
<dbReference type="Proteomes" id="UP000594454">
    <property type="component" value="Chromosome 5"/>
</dbReference>
<evidence type="ECO:0000256" key="2">
    <source>
        <dbReference type="ARBA" id="ARBA00011738"/>
    </source>
</evidence>
<dbReference type="AlphaFoldDB" id="A0A7R8UYX3"/>
<accession>A0A7R8UYX3</accession>
<dbReference type="EMBL" id="LR899013">
    <property type="protein sequence ID" value="CAD7089710.1"/>
    <property type="molecule type" value="Genomic_DNA"/>
</dbReference>
<protein>
    <recommendedName>
        <fullName evidence="11">Beta-glucosidase</fullName>
    </recommendedName>
</protein>
<comment type="similarity">
    <text evidence="1 7">Belongs to the glycosyl hydrolase 1 family.</text>
</comment>
<dbReference type="Pfam" id="PF00232">
    <property type="entry name" value="Glyco_hydro_1"/>
    <property type="match status" value="1"/>
</dbReference>
<keyword evidence="5" id="KW-0325">Glycoprotein</keyword>
<dbReference type="PANTHER" id="PTHR10353">
    <property type="entry name" value="GLYCOSYL HYDROLASE"/>
    <property type="match status" value="1"/>
</dbReference>
<keyword evidence="10" id="KW-1185">Reference proteome</keyword>
<dbReference type="PANTHER" id="PTHR10353:SF36">
    <property type="entry name" value="LP05116P"/>
    <property type="match status" value="1"/>
</dbReference>
<keyword evidence="6" id="KW-0326">Glycosidase</keyword>
<dbReference type="Gene3D" id="3.20.20.80">
    <property type="entry name" value="Glycosidases"/>
    <property type="match status" value="1"/>
</dbReference>
<feature type="signal peptide" evidence="8">
    <location>
        <begin position="1"/>
        <end position="19"/>
    </location>
</feature>
<evidence type="ECO:0000313" key="9">
    <source>
        <dbReference type="EMBL" id="CAD7089710.1"/>
    </source>
</evidence>
<evidence type="ECO:0000256" key="6">
    <source>
        <dbReference type="ARBA" id="ARBA00023295"/>
    </source>
</evidence>
<keyword evidence="4" id="KW-0378">Hydrolase</keyword>
<comment type="subunit">
    <text evidence="2">Homodimer.</text>
</comment>
<name>A0A7R8UYX3_HERIL</name>
<keyword evidence="3 8" id="KW-0732">Signal</keyword>
<evidence type="ECO:0000256" key="5">
    <source>
        <dbReference type="ARBA" id="ARBA00023180"/>
    </source>
</evidence>
<evidence type="ECO:0000256" key="7">
    <source>
        <dbReference type="RuleBase" id="RU003690"/>
    </source>
</evidence>
<evidence type="ECO:0008006" key="11">
    <source>
        <dbReference type="Google" id="ProtNLM"/>
    </source>
</evidence>
<evidence type="ECO:0000313" key="10">
    <source>
        <dbReference type="Proteomes" id="UP000594454"/>
    </source>
</evidence>
<dbReference type="InterPro" id="IPR033132">
    <property type="entry name" value="GH_1_N_CS"/>
</dbReference>
<evidence type="ECO:0000256" key="1">
    <source>
        <dbReference type="ARBA" id="ARBA00010838"/>
    </source>
</evidence>